<name>A0A6C0DL63_9ZZZZ</name>
<sequence length="142" mass="15823">MGDVGVSRQALAYVFIPPLIVGYTAITNSKSLYNFYKSIFGVKYMVVGVVLLFVLFGLINGMVCLPRIVKNDIGEDVVVDGVKNELICGRNNEGLSKVKYISFILALIFGYYLYKNKITENKLLALSTVILLFVLYSVTGYR</sequence>
<feature type="transmembrane region" description="Helical" evidence="1">
    <location>
        <begin position="98"/>
        <end position="114"/>
    </location>
</feature>
<feature type="transmembrane region" description="Helical" evidence="1">
    <location>
        <begin position="6"/>
        <end position="26"/>
    </location>
</feature>
<protein>
    <submittedName>
        <fullName evidence="2">Uncharacterized protein</fullName>
    </submittedName>
</protein>
<keyword evidence="1" id="KW-0472">Membrane</keyword>
<feature type="transmembrane region" description="Helical" evidence="1">
    <location>
        <begin position="38"/>
        <end position="59"/>
    </location>
</feature>
<keyword evidence="1" id="KW-1133">Transmembrane helix</keyword>
<accession>A0A6C0DL63</accession>
<keyword evidence="1" id="KW-0812">Transmembrane</keyword>
<evidence type="ECO:0000313" key="2">
    <source>
        <dbReference type="EMBL" id="QHT16960.1"/>
    </source>
</evidence>
<reference evidence="2" key="1">
    <citation type="journal article" date="2020" name="Nature">
        <title>Giant virus diversity and host interactions through global metagenomics.</title>
        <authorList>
            <person name="Schulz F."/>
            <person name="Roux S."/>
            <person name="Paez-Espino D."/>
            <person name="Jungbluth S."/>
            <person name="Walsh D.A."/>
            <person name="Denef V.J."/>
            <person name="McMahon K.D."/>
            <person name="Konstantinidis K.T."/>
            <person name="Eloe-Fadrosh E.A."/>
            <person name="Kyrpides N.C."/>
            <person name="Woyke T."/>
        </authorList>
    </citation>
    <scope>NUCLEOTIDE SEQUENCE</scope>
    <source>
        <strain evidence="2">GVMAG-M-3300023174-207</strain>
    </source>
</reference>
<evidence type="ECO:0000256" key="1">
    <source>
        <dbReference type="SAM" id="Phobius"/>
    </source>
</evidence>
<organism evidence="2">
    <name type="scientific">viral metagenome</name>
    <dbReference type="NCBI Taxonomy" id="1070528"/>
    <lineage>
        <taxon>unclassified sequences</taxon>
        <taxon>metagenomes</taxon>
        <taxon>organismal metagenomes</taxon>
    </lineage>
</organism>
<proteinExistence type="predicted"/>
<dbReference type="EMBL" id="MN739628">
    <property type="protein sequence ID" value="QHT16960.1"/>
    <property type="molecule type" value="Genomic_DNA"/>
</dbReference>
<dbReference type="AlphaFoldDB" id="A0A6C0DL63"/>
<feature type="transmembrane region" description="Helical" evidence="1">
    <location>
        <begin position="123"/>
        <end position="141"/>
    </location>
</feature>